<feature type="transmembrane region" description="Helical" evidence="1">
    <location>
        <begin position="346"/>
        <end position="367"/>
    </location>
</feature>
<proteinExistence type="predicted"/>
<feature type="transmembrane region" description="Helical" evidence="1">
    <location>
        <begin position="9"/>
        <end position="28"/>
    </location>
</feature>
<reference evidence="2 3" key="1">
    <citation type="submission" date="2015-12" db="EMBL/GenBank/DDBJ databases">
        <title>Genome sequence of Oceanibaculum pacificum MCCC 1A02656.</title>
        <authorList>
            <person name="Lu L."/>
            <person name="Lai Q."/>
            <person name="Shao Z."/>
            <person name="Qian P."/>
        </authorList>
    </citation>
    <scope>NUCLEOTIDE SEQUENCE [LARGE SCALE GENOMIC DNA]</scope>
    <source>
        <strain evidence="2 3">MCCC 1A02656</strain>
    </source>
</reference>
<feature type="transmembrane region" description="Helical" evidence="1">
    <location>
        <begin position="205"/>
        <end position="223"/>
    </location>
</feature>
<feature type="transmembrane region" description="Helical" evidence="1">
    <location>
        <begin position="268"/>
        <end position="292"/>
    </location>
</feature>
<feature type="transmembrane region" description="Helical" evidence="1">
    <location>
        <begin position="235"/>
        <end position="262"/>
    </location>
</feature>
<dbReference type="Proteomes" id="UP000076400">
    <property type="component" value="Unassembled WGS sequence"/>
</dbReference>
<dbReference type="AlphaFoldDB" id="A0A154WFA6"/>
<gene>
    <name evidence="2" type="ORF">AUP43_05070</name>
</gene>
<feature type="transmembrane region" description="Helical" evidence="1">
    <location>
        <begin position="429"/>
        <end position="447"/>
    </location>
</feature>
<name>A0A154WFA6_9PROT</name>
<evidence type="ECO:0000313" key="3">
    <source>
        <dbReference type="Proteomes" id="UP000076400"/>
    </source>
</evidence>
<comment type="caution">
    <text evidence="2">The sequence shown here is derived from an EMBL/GenBank/DDBJ whole genome shotgun (WGS) entry which is preliminary data.</text>
</comment>
<keyword evidence="1" id="KW-0472">Membrane</keyword>
<feature type="transmembrane region" description="Helical" evidence="1">
    <location>
        <begin position="34"/>
        <end position="54"/>
    </location>
</feature>
<feature type="transmembrane region" description="Helical" evidence="1">
    <location>
        <begin position="135"/>
        <end position="156"/>
    </location>
</feature>
<sequence length="448" mass="46225">MAETARRPAWVDAAVAGIMLLLWALAALEVASGWRAAGTLAGAVALLLALWGAVSRGGVPRLAAIVFGGTGFLLLWRSGAWGDGMAALEKAARFTAFVTCLHLLRTIVLTEPLLARVQDGFIALRPQAKNGALQILSTLFSLPLGIGAISVIAPFVTREEDPAARLEGASWTMRGMAHANLFSPFTVAMGMVASCLPLLDLPVQMGAGLALAVLMILATHALGQCRLPRHLPASFWRAFAGVMLPVTLIVAVNITAIFALGLTTVQSATLVVPASALVLAGIAALSGPALAGRGLVMARMIRQTAAGTDGETAVFVAALCFAAGVTATPEITEAIRRLAPVLGPEAMIVATLVGIAGVSSMGLHMVVPTTVLLTLFGPAMPDATHMTLLALAALIGWSFGAIASMGSISFLICAKLFEVPARRLAFGRNLRFMLALSAGFSAGVLLLV</sequence>
<accession>A0A154WFA6</accession>
<feature type="transmembrane region" description="Helical" evidence="1">
    <location>
        <begin position="387"/>
        <end position="417"/>
    </location>
</feature>
<organism evidence="2 3">
    <name type="scientific">Oceanibaculum pacificum</name>
    <dbReference type="NCBI Taxonomy" id="580166"/>
    <lineage>
        <taxon>Bacteria</taxon>
        <taxon>Pseudomonadati</taxon>
        <taxon>Pseudomonadota</taxon>
        <taxon>Alphaproteobacteria</taxon>
        <taxon>Rhodospirillales</taxon>
        <taxon>Oceanibaculaceae</taxon>
        <taxon>Oceanibaculum</taxon>
    </lineage>
</organism>
<dbReference type="RefSeq" id="WP_067552920.1">
    <property type="nucleotide sequence ID" value="NZ_LPXN01000046.1"/>
</dbReference>
<evidence type="ECO:0000313" key="2">
    <source>
        <dbReference type="EMBL" id="KZD12179.1"/>
    </source>
</evidence>
<keyword evidence="1" id="KW-0812">Transmembrane</keyword>
<feature type="transmembrane region" description="Helical" evidence="1">
    <location>
        <begin position="177"/>
        <end position="199"/>
    </location>
</feature>
<evidence type="ECO:0000256" key="1">
    <source>
        <dbReference type="SAM" id="Phobius"/>
    </source>
</evidence>
<dbReference type="EMBL" id="LPXN01000046">
    <property type="protein sequence ID" value="KZD12179.1"/>
    <property type="molecule type" value="Genomic_DNA"/>
</dbReference>
<dbReference type="STRING" id="580166.AUP43_05070"/>
<keyword evidence="3" id="KW-1185">Reference proteome</keyword>
<keyword evidence="1" id="KW-1133">Transmembrane helix</keyword>
<feature type="transmembrane region" description="Helical" evidence="1">
    <location>
        <begin position="61"/>
        <end position="79"/>
    </location>
</feature>
<dbReference type="OrthoDB" id="6180949at2"/>
<protein>
    <submittedName>
        <fullName evidence="2">Uncharacterized protein</fullName>
    </submittedName>
</protein>